<sequence>MIDQKTMRFRPRILTRFLMRRFFSGVGLVMLVVCGIIMAVTFVERLPSNPTAVAAFIDAWRRLLEYVPLFLPLAVFMGTLLASYNLTKSSESIIVASAGLSPYQMSRPFLVGAALIGVIATTIINPYSVNLNSQDITPDHLVLIDDEIWLRESSENGYITMNAKNMHKSGDILLFDNATVYIQNPDFQLTKRVQAQTITLSDAGLSATSATSWDSNGIPTKSDWAIDTLLTPQTVLDRYLQPDQISFWDLPAFIKKMQEIGVPVRGHLVQFWTLLFLPLTMVAMATLGVAFSQTRQRRNYSFGVKFGMGILTCFAVYFLVNMFNALGSTGVVPPLLAIVAPSLIIIAAAGVFITSFDTI</sequence>
<keyword evidence="2" id="KW-1003">Cell membrane</keyword>
<feature type="transmembrane region" description="Helical" evidence="6">
    <location>
        <begin position="303"/>
        <end position="323"/>
    </location>
</feature>
<feature type="transmembrane region" description="Helical" evidence="6">
    <location>
        <begin position="63"/>
        <end position="87"/>
    </location>
</feature>
<evidence type="ECO:0000256" key="1">
    <source>
        <dbReference type="ARBA" id="ARBA00004651"/>
    </source>
</evidence>
<evidence type="ECO:0000256" key="5">
    <source>
        <dbReference type="ARBA" id="ARBA00023136"/>
    </source>
</evidence>
<feature type="transmembrane region" description="Helical" evidence="6">
    <location>
        <begin position="108"/>
        <end position="128"/>
    </location>
</feature>
<evidence type="ECO:0000256" key="2">
    <source>
        <dbReference type="ARBA" id="ARBA00022475"/>
    </source>
</evidence>
<evidence type="ECO:0000313" key="7">
    <source>
        <dbReference type="EMBL" id="HIS71269.1"/>
    </source>
</evidence>
<comment type="subcellular location">
    <subcellularLocation>
        <location evidence="1">Cell membrane</location>
        <topology evidence="1">Multi-pass membrane protein</topology>
    </subcellularLocation>
</comment>
<dbReference type="InterPro" id="IPR005495">
    <property type="entry name" value="LptG/LptF_permease"/>
</dbReference>
<keyword evidence="5 6" id="KW-0472">Membrane</keyword>
<dbReference type="GO" id="GO:0015920">
    <property type="term" value="P:lipopolysaccharide transport"/>
    <property type="evidence" value="ECO:0007669"/>
    <property type="project" value="TreeGrafter"/>
</dbReference>
<protein>
    <submittedName>
        <fullName evidence="7">LptF/LptG family permease</fullName>
    </submittedName>
</protein>
<keyword evidence="4 6" id="KW-1133">Transmembrane helix</keyword>
<gene>
    <name evidence="7" type="ORF">IAD02_04785</name>
</gene>
<dbReference type="PANTHER" id="PTHR33529">
    <property type="entry name" value="SLR0882 PROTEIN-RELATED"/>
    <property type="match status" value="1"/>
</dbReference>
<dbReference type="Pfam" id="PF03739">
    <property type="entry name" value="LptF_LptG"/>
    <property type="match status" value="1"/>
</dbReference>
<feature type="transmembrane region" description="Helical" evidence="6">
    <location>
        <begin position="335"/>
        <end position="356"/>
    </location>
</feature>
<evidence type="ECO:0000256" key="6">
    <source>
        <dbReference type="SAM" id="Phobius"/>
    </source>
</evidence>
<reference evidence="7" key="2">
    <citation type="journal article" date="2021" name="PeerJ">
        <title>Extensive microbial diversity within the chicken gut microbiome revealed by metagenomics and culture.</title>
        <authorList>
            <person name="Gilroy R."/>
            <person name="Ravi A."/>
            <person name="Getino M."/>
            <person name="Pursley I."/>
            <person name="Horton D.L."/>
            <person name="Alikhan N.F."/>
            <person name="Baker D."/>
            <person name="Gharbi K."/>
            <person name="Hall N."/>
            <person name="Watson M."/>
            <person name="Adriaenssens E.M."/>
            <person name="Foster-Nyarko E."/>
            <person name="Jarju S."/>
            <person name="Secka A."/>
            <person name="Antonio M."/>
            <person name="Oren A."/>
            <person name="Chaudhuri R.R."/>
            <person name="La Ragione R."/>
            <person name="Hildebrand F."/>
            <person name="Pallen M.J."/>
        </authorList>
    </citation>
    <scope>NUCLEOTIDE SEQUENCE</scope>
    <source>
        <strain evidence="7">ChiGjej3B3-5194</strain>
    </source>
</reference>
<dbReference type="PANTHER" id="PTHR33529:SF2">
    <property type="entry name" value="LIPOPOLYSACCHARIDE EXPORT SYSTEM PERMEASE PROTEIN LPTG"/>
    <property type="match status" value="1"/>
</dbReference>
<name>A0A9D1FGH1_9PROT</name>
<evidence type="ECO:0000256" key="3">
    <source>
        <dbReference type="ARBA" id="ARBA00022692"/>
    </source>
</evidence>
<feature type="transmembrane region" description="Helical" evidence="6">
    <location>
        <begin position="271"/>
        <end position="291"/>
    </location>
</feature>
<reference evidence="7" key="1">
    <citation type="submission" date="2020-10" db="EMBL/GenBank/DDBJ databases">
        <authorList>
            <person name="Gilroy R."/>
        </authorList>
    </citation>
    <scope>NUCLEOTIDE SEQUENCE</scope>
    <source>
        <strain evidence="7">ChiGjej3B3-5194</strain>
    </source>
</reference>
<comment type="caution">
    <text evidence="7">The sequence shown here is derived from an EMBL/GenBank/DDBJ whole genome shotgun (WGS) entry which is preliminary data.</text>
</comment>
<dbReference type="Proteomes" id="UP000886742">
    <property type="component" value="Unassembled WGS sequence"/>
</dbReference>
<accession>A0A9D1FGH1</accession>
<evidence type="ECO:0000256" key="4">
    <source>
        <dbReference type="ARBA" id="ARBA00022989"/>
    </source>
</evidence>
<feature type="transmembrane region" description="Helical" evidence="6">
    <location>
        <begin position="21"/>
        <end position="43"/>
    </location>
</feature>
<dbReference type="AlphaFoldDB" id="A0A9D1FGH1"/>
<dbReference type="GO" id="GO:0043190">
    <property type="term" value="C:ATP-binding cassette (ABC) transporter complex"/>
    <property type="evidence" value="ECO:0007669"/>
    <property type="project" value="TreeGrafter"/>
</dbReference>
<dbReference type="EMBL" id="DVJI01000013">
    <property type="protein sequence ID" value="HIS71269.1"/>
    <property type="molecule type" value="Genomic_DNA"/>
</dbReference>
<evidence type="ECO:0000313" key="8">
    <source>
        <dbReference type="Proteomes" id="UP000886742"/>
    </source>
</evidence>
<proteinExistence type="predicted"/>
<keyword evidence="3 6" id="KW-0812">Transmembrane</keyword>
<organism evidence="7 8">
    <name type="scientific">Candidatus Enterousia intestinigallinarum</name>
    <dbReference type="NCBI Taxonomy" id="2840790"/>
    <lineage>
        <taxon>Bacteria</taxon>
        <taxon>Pseudomonadati</taxon>
        <taxon>Pseudomonadota</taxon>
        <taxon>Alphaproteobacteria</taxon>
        <taxon>Candidatus Enterousia</taxon>
    </lineage>
</organism>